<feature type="compositionally biased region" description="Low complexity" evidence="4">
    <location>
        <begin position="433"/>
        <end position="445"/>
    </location>
</feature>
<dbReference type="Gene3D" id="3.40.50.300">
    <property type="entry name" value="P-loop containing nucleotide triphosphate hydrolases"/>
    <property type="match status" value="1"/>
</dbReference>
<dbReference type="Ensembl" id="ENSRNOT00000130191.1">
    <property type="protein sequence ID" value="ENSRNOP00000104067.1"/>
    <property type="gene ID" value="ENSRNOG00000014530.10"/>
</dbReference>
<dbReference type="CDD" id="cd21285">
    <property type="entry name" value="CH_NAV2"/>
    <property type="match status" value="1"/>
</dbReference>
<dbReference type="GeneTree" id="ENSGT00940000155663"/>
<evidence type="ECO:0000256" key="4">
    <source>
        <dbReference type="SAM" id="MobiDB-lite"/>
    </source>
</evidence>
<feature type="compositionally biased region" description="Low complexity" evidence="4">
    <location>
        <begin position="358"/>
        <end position="369"/>
    </location>
</feature>
<dbReference type="SUPFAM" id="SSF47576">
    <property type="entry name" value="Calponin-homology domain, CH-domain"/>
    <property type="match status" value="1"/>
</dbReference>
<dbReference type="InterPro" id="IPR039041">
    <property type="entry name" value="Nav/unc-53"/>
</dbReference>
<dbReference type="SMART" id="SM00382">
    <property type="entry name" value="AAA"/>
    <property type="match status" value="1"/>
</dbReference>
<feature type="region of interest" description="Disordered" evidence="4">
    <location>
        <begin position="1394"/>
        <end position="1433"/>
    </location>
</feature>
<reference evidence="6" key="2">
    <citation type="submission" date="2025-08" db="UniProtKB">
        <authorList>
            <consortium name="Ensembl"/>
        </authorList>
    </citation>
    <scope>IDENTIFICATION</scope>
    <source>
        <strain evidence="6">Brown Norway</strain>
    </source>
</reference>
<feature type="region of interest" description="Disordered" evidence="4">
    <location>
        <begin position="938"/>
        <end position="1143"/>
    </location>
</feature>
<keyword evidence="8" id="KW-1267">Proteomics identification</keyword>
<feature type="compositionally biased region" description="Polar residues" evidence="4">
    <location>
        <begin position="241"/>
        <end position="263"/>
    </location>
</feature>
<dbReference type="Proteomes" id="UP000002494">
    <property type="component" value="Chromosome 1"/>
</dbReference>
<feature type="compositionally biased region" description="Basic and acidic residues" evidence="4">
    <location>
        <begin position="1332"/>
        <end position="1341"/>
    </location>
</feature>
<dbReference type="PANTHER" id="PTHR12784">
    <property type="entry name" value="STEERIN"/>
    <property type="match status" value="1"/>
</dbReference>
<dbReference type="Pfam" id="PF23092">
    <property type="entry name" value="Ubiquitin_6"/>
    <property type="match status" value="1"/>
</dbReference>
<dbReference type="InterPro" id="IPR003593">
    <property type="entry name" value="AAA+_ATPase"/>
</dbReference>
<feature type="compositionally biased region" description="Polar residues" evidence="4">
    <location>
        <begin position="1219"/>
        <end position="1244"/>
    </location>
</feature>
<feature type="compositionally biased region" description="Polar residues" evidence="4">
    <location>
        <begin position="1203"/>
        <end position="1212"/>
    </location>
</feature>
<dbReference type="InterPro" id="IPR057568">
    <property type="entry name" value="CortBP2_NAV1-like_AAA_lid"/>
</dbReference>
<feature type="compositionally biased region" description="Basic and acidic residues" evidence="4">
    <location>
        <begin position="1090"/>
        <end position="1101"/>
    </location>
</feature>
<dbReference type="RGD" id="619778">
    <property type="gene designation" value="Nav2"/>
</dbReference>
<evidence type="ECO:0007829" key="8">
    <source>
        <dbReference type="PeptideAtlas" id="A0ABK0LR10"/>
    </source>
</evidence>
<evidence type="ECO:0000313" key="7">
    <source>
        <dbReference type="Proteomes" id="UP000002494"/>
    </source>
</evidence>
<dbReference type="PANTHER" id="PTHR12784:SF6">
    <property type="entry name" value="NEURON NAVIGATOR 2"/>
    <property type="match status" value="1"/>
</dbReference>
<feature type="region of interest" description="Disordered" evidence="4">
    <location>
        <begin position="1177"/>
        <end position="1366"/>
    </location>
</feature>
<dbReference type="PROSITE" id="PS50021">
    <property type="entry name" value="CH"/>
    <property type="match status" value="1"/>
</dbReference>
<feature type="compositionally biased region" description="Polar residues" evidence="4">
    <location>
        <begin position="1127"/>
        <end position="1141"/>
    </location>
</feature>
<evidence type="ECO:0000313" key="6">
    <source>
        <dbReference type="Ensembl" id="ENSRNOP00000104067.1"/>
    </source>
</evidence>
<feature type="compositionally biased region" description="Polar residues" evidence="4">
    <location>
        <begin position="705"/>
        <end position="717"/>
    </location>
</feature>
<feature type="region of interest" description="Disordered" evidence="4">
    <location>
        <begin position="189"/>
        <end position="218"/>
    </location>
</feature>
<evidence type="ECO:0000256" key="1">
    <source>
        <dbReference type="ARBA" id="ARBA00006255"/>
    </source>
</evidence>
<dbReference type="SUPFAM" id="SSF52540">
    <property type="entry name" value="P-loop containing nucleoside triphosphate hydrolases"/>
    <property type="match status" value="1"/>
</dbReference>
<keyword evidence="2 3" id="KW-0175">Coiled coil</keyword>
<dbReference type="SMART" id="SM00033">
    <property type="entry name" value="CH"/>
    <property type="match status" value="1"/>
</dbReference>
<dbReference type="Pfam" id="PF00307">
    <property type="entry name" value="CH"/>
    <property type="match status" value="1"/>
</dbReference>
<dbReference type="GeneID" id="171563"/>
<feature type="coiled-coil region" evidence="3">
    <location>
        <begin position="1459"/>
        <end position="1542"/>
    </location>
</feature>
<accession>A0ABK0LR10</accession>
<feature type="region of interest" description="Disordered" evidence="4">
    <location>
        <begin position="2194"/>
        <end position="2258"/>
    </location>
</feature>
<comment type="similarity">
    <text evidence="1">Belongs to the Nav/unc-53 family.</text>
</comment>
<feature type="compositionally biased region" description="Polar residues" evidence="4">
    <location>
        <begin position="299"/>
        <end position="315"/>
    </location>
</feature>
<keyword evidence="7" id="KW-1185">Reference proteome</keyword>
<feature type="compositionally biased region" description="Low complexity" evidence="4">
    <location>
        <begin position="1080"/>
        <end position="1089"/>
    </location>
</feature>
<feature type="domain" description="Calponin-homology (CH)" evidence="5">
    <location>
        <begin position="82"/>
        <end position="189"/>
    </location>
</feature>
<feature type="compositionally biased region" description="Low complexity" evidence="4">
    <location>
        <begin position="1355"/>
        <end position="1366"/>
    </location>
</feature>
<dbReference type="InterPro" id="IPR036872">
    <property type="entry name" value="CH_dom_sf"/>
</dbReference>
<feature type="region of interest" description="Disordered" evidence="4">
    <location>
        <begin position="1721"/>
        <end position="1749"/>
    </location>
</feature>
<feature type="compositionally biased region" description="Polar residues" evidence="4">
    <location>
        <begin position="1573"/>
        <end position="1593"/>
    </location>
</feature>
<feature type="compositionally biased region" description="Basic and acidic residues" evidence="4">
    <location>
        <begin position="507"/>
        <end position="547"/>
    </location>
</feature>
<feature type="compositionally biased region" description="Low complexity" evidence="4">
    <location>
        <begin position="654"/>
        <end position="674"/>
    </location>
</feature>
<protein>
    <submittedName>
        <fullName evidence="6">Neuron navigator 2</fullName>
    </submittedName>
</protein>
<dbReference type="InterPro" id="IPR027417">
    <property type="entry name" value="P-loop_NTPase"/>
</dbReference>
<feature type="compositionally biased region" description="Polar residues" evidence="4">
    <location>
        <begin position="370"/>
        <end position="397"/>
    </location>
</feature>
<feature type="region of interest" description="Disordered" evidence="4">
    <location>
        <begin position="283"/>
        <end position="674"/>
    </location>
</feature>
<feature type="compositionally biased region" description="Low complexity" evidence="4">
    <location>
        <begin position="632"/>
        <end position="641"/>
    </location>
</feature>
<feature type="compositionally biased region" description="Low complexity" evidence="4">
    <location>
        <begin position="938"/>
        <end position="984"/>
    </location>
</feature>
<proteinExistence type="evidence at protein level"/>
<dbReference type="InterPro" id="IPR057126">
    <property type="entry name" value="NAV1-like_ubiquitin-like"/>
</dbReference>
<feature type="region of interest" description="Disordered" evidence="4">
    <location>
        <begin position="705"/>
        <end position="729"/>
    </location>
</feature>
<organism evidence="6 7">
    <name type="scientific">Rattus norvegicus</name>
    <name type="common">Rat</name>
    <dbReference type="NCBI Taxonomy" id="10116"/>
    <lineage>
        <taxon>Eukaryota</taxon>
        <taxon>Metazoa</taxon>
        <taxon>Chordata</taxon>
        <taxon>Craniata</taxon>
        <taxon>Vertebrata</taxon>
        <taxon>Euteleostomi</taxon>
        <taxon>Mammalia</taxon>
        <taxon>Eutheria</taxon>
        <taxon>Euarchontoglires</taxon>
        <taxon>Glires</taxon>
        <taxon>Rodentia</taxon>
        <taxon>Myomorpha</taxon>
        <taxon>Muroidea</taxon>
        <taxon>Muridae</taxon>
        <taxon>Murinae</taxon>
        <taxon>Rattus</taxon>
    </lineage>
</organism>
<feature type="region of interest" description="Disordered" evidence="4">
    <location>
        <begin position="231"/>
        <end position="263"/>
    </location>
</feature>
<evidence type="ECO:0000256" key="2">
    <source>
        <dbReference type="ARBA" id="ARBA00023054"/>
    </source>
</evidence>
<feature type="compositionally biased region" description="Polar residues" evidence="4">
    <location>
        <begin position="1645"/>
        <end position="1655"/>
    </location>
</feature>
<dbReference type="RefSeq" id="XP_063134274.1">
    <property type="nucleotide sequence ID" value="XM_063278204.1"/>
</dbReference>
<evidence type="ECO:0000259" key="5">
    <source>
        <dbReference type="PROSITE" id="PS50021"/>
    </source>
</evidence>
<reference evidence="6" key="1">
    <citation type="submission" date="2024-01" db="EMBL/GenBank/DDBJ databases">
        <title>GRCr8: a new rat reference genome assembly contstructed from accurate long reads and long range scaffolding.</title>
        <authorList>
            <person name="Doris P.A."/>
            <person name="Kalbfleisch T."/>
            <person name="Li K."/>
            <person name="Howe K."/>
            <person name="Wood J."/>
        </authorList>
    </citation>
    <scope>NUCLEOTIDE SEQUENCE [LARGE SCALE GENOMIC DNA]</scope>
    <source>
        <strain evidence="6">Brown Norway</strain>
    </source>
</reference>
<dbReference type="Pfam" id="PF25408">
    <property type="entry name" value="AAA_lid_NAV1"/>
    <property type="match status" value="1"/>
</dbReference>
<feature type="region of interest" description="Disordered" evidence="4">
    <location>
        <begin position="1568"/>
        <end position="1655"/>
    </location>
</feature>
<evidence type="ECO:0000256" key="3">
    <source>
        <dbReference type="SAM" id="Coils"/>
    </source>
</evidence>
<reference evidence="6" key="3">
    <citation type="submission" date="2025-09" db="UniProtKB">
        <authorList>
            <consortium name="Ensembl"/>
        </authorList>
    </citation>
    <scope>IDENTIFICATION</scope>
    <source>
        <strain evidence="6">Brown Norway</strain>
    </source>
</reference>
<name>A0ABK0LR10_RAT</name>
<dbReference type="InterPro" id="IPR001715">
    <property type="entry name" value="CH_dom"/>
</dbReference>
<feature type="compositionally biased region" description="Polar residues" evidence="4">
    <location>
        <begin position="1729"/>
        <end position="1749"/>
    </location>
</feature>
<gene>
    <name evidence="6" type="primary">Nav2</name>
</gene>
<dbReference type="Gene3D" id="1.10.418.10">
    <property type="entry name" value="Calponin-like domain"/>
    <property type="match status" value="1"/>
</dbReference>
<sequence>MPAILVASKMKSGLPKPVHSAAPILHVPPARTGPQPCYLKLGSKVEVSKTAYTSQIPLKSQGLQEPTGEGLPLRKSSSLENGFDTQIYTDWANHYLAKSGHKRLIKDLQQDVTDGVLLAQIIQVVANDKIEDINGCPKNRSQMIENIDACLNFLAAKGINTQGLSAEEIRNGNLKAILGLFFSLSRYKQQQQQQQPEKQHLSSSPLPPAGSQVAGAPSQCQSGILQQQGLATPQAPCQPLQPASHQQAKTQAEMQSSASAKDSCQSKIIRFTLGQKKISRLPGPTARVAAAGSEAKTRGGSTAANNRRSQSFNNYDKSKPVPSPPQPAPPSNHEKEPLASSASSHPGMSENVPASLESSPSIPVNCSSSAIPQPSMTSKPWRSKSLSVKHSATSSMLSVKPAGPEAPRPTPEAMKPAPNNQKSMLEKLKLFNSKGGSKAGEGSASRDTSCERLEILPSFEESEELEVANRAPPTAGPASSSPKIALKGIAQRTFSRALTNKKSSPKGNEKEKEKQQREKEKETGKDLTKRVSVTDRPDLKEEPKEELSGVVVTEMPKKSSKIASFIPKGGKLSSTKKEATAPSHSGIPKPGMKNMPGKSPSAPIPPKEGERSRGKLSSGLPPQKPQLDSRHSSSSSSLASSEGKGPGGTTLNHSISSQTVSGSIGTTQTTGSNTVSVQLPQPQQQYSHPNTATVAPFLYRSQTDTEGNVTAESSSAGVSMEPSHYTKSGQPALEELTAEDPEARRLRTVKNIADLRQNLEETMSSLRGTQVTHSTLETTFDTNVTTEISGRSILSLTGRPTPLSWRLGQSSPRLQAGDAPSMGNGYPPRANASRFISAEAGRYVYSAPLRRQLASRGSSICHVDVSDKVGDEVDLEGISMDAPGYMSDGDVLSKNIRTDDITSGYMTDGGLGLYTRRLNRLPDGMAVVRETLQRNTSLGLGDADSWDDSSSVSSGISDTIDNLSTDDINTSSSISSYANTPASSRRNLDVQTDAEKHSQVERNSLWSGDDIKRSDGGSDSGVKMEPGSKWRRNPSDMSDESDKSVSGKKNPVLSQTGSWRRGMTAEVGITMPRTKPSAQTGTLKTSGTGKTDDAKVSEKGRLSPKASQVKRSPSDAGRSSGDESKKTLPSSSRTPTANANSFGFKKQSGSAAGLAMITASGATVTSRSATLGKIPKSSALVGRSTGRKTSMDGAPNQDDGYLSLSSRTNLQYRSLPRPSKSNSRNGAGNRCSTSSIDSNMSSKSAGLPVPKLREPSKTSLGSSLPGLVNQTDKEKGISSDNESVASCNSVKVNPATQPVSNSTQATLQPGTKYTDVASPTLRRYTPTSQLRTQEDTKEWFRSHSAGGLQETATNSPFSSGSSVTSPSGTRFNFSQLASPTAVTQMSLSNPTMLRTHSLSNADGQYDPYTDSRFRNSSMSLDEKSRTMSRSGSFRDGFEEVHGSSLSLVSSTSSIYSTPEEKCQSEIRKLRRELDASQEKVSALTTQLTANAHLVAAFEQSLGNMTIRLQSLTMTAEQKDSELNELRKTIELLKKQNAAAQAAINGVINTPELNCKGNGSAQATDLRIRRQHSSDSVSSINSATSHSSVGSNIESDSKKKKRKNWLRSSFKQAFGKKKSPKSASSHSDIEEMTDSSLPSSPKLPHNGSTGSTPLLRNAHSNSLISECMDSEAETVMQLRNELRDKEMKLTDIRLEALSSAHQLDQLREAMNRMQSEIEKLKAENDRLKSESQGSGCSRAPSQVSISASPRQSLGLSQHSLNLTESTSLDMLLDDTGECSARKEGGRHVKIVVSFQEAMKWKEDSRPHLFLIGCIGVSGKTKWDVLDGVVRRLFKEYIIHVDPVSQLGLNSDSVLGYSIGEIKRSNTSETPELLPCGYLVGENTTILVTVKGLTENSLDSLVFESLIPKPILQRYVSLLTEHRRIILSGPSGTGKTYLANRLSEYVVLREGRELTDGVIATFNVDHKSSKELRQYLSNLADQCNSENNAVDMPLVIILDNLHHVSSLGEIFNGLLNCKYHKCPYIIGTMNQATSSTPNLQLHHNFRWVLCANHTEPVKGFLGRFLRRKLMETEISGRVRNAELVKIINWIPKVWHHLNRFLEAHSSSDVTIGPRLFLSCPIDVDGSRVWFTDLWNYSIIPYLLEAVREGLQLYGRRAPWEDPAKWVMDTYPWAASPQQHEWPPLLQLRPEDVGFDGYSLPREGSTSKQVPPSDTEGDPLMNMLMRLQEAANYSSPQSYDSDSNSNSHHDDILDSSLESTL</sequence>
<feature type="compositionally biased region" description="Polar residues" evidence="4">
    <location>
        <begin position="492"/>
        <end position="506"/>
    </location>
</feature>
<feature type="compositionally biased region" description="Polar residues" evidence="4">
    <location>
        <begin position="1278"/>
        <end position="1311"/>
    </location>
</feature>
<feature type="compositionally biased region" description="Low complexity" evidence="4">
    <location>
        <begin position="471"/>
        <end position="482"/>
    </location>
</feature>
<feature type="compositionally biased region" description="Low complexity" evidence="4">
    <location>
        <begin position="2230"/>
        <end position="2243"/>
    </location>
</feature>
<feature type="compositionally biased region" description="Pro residues" evidence="4">
    <location>
        <begin position="321"/>
        <end position="330"/>
    </location>
</feature>